<evidence type="ECO:0000259" key="11">
    <source>
        <dbReference type="SMART" id="SM00446"/>
    </source>
</evidence>
<keyword evidence="13" id="KW-1185">Reference proteome</keyword>
<keyword evidence="5" id="KW-0677">Repeat</keyword>
<dbReference type="Gene3D" id="3.80.10.10">
    <property type="entry name" value="Ribonuclease Inhibitor"/>
    <property type="match status" value="1"/>
</dbReference>
<dbReference type="GO" id="GO:0005929">
    <property type="term" value="C:cilium"/>
    <property type="evidence" value="ECO:0007669"/>
    <property type="project" value="UniProtKB-SubCell"/>
</dbReference>
<comment type="subcellular location">
    <subcellularLocation>
        <location evidence="1">Cell projection</location>
        <location evidence="1">Cilium</location>
    </subcellularLocation>
    <subcellularLocation>
        <location evidence="2">Cytoplasm</location>
    </subcellularLocation>
</comment>
<dbReference type="CDD" id="cd00298">
    <property type="entry name" value="ACD_sHsps_p23-like"/>
    <property type="match status" value="1"/>
</dbReference>
<dbReference type="Pfam" id="PF23602">
    <property type="entry name" value="CS_DNAAF11_C"/>
    <property type="match status" value="1"/>
</dbReference>
<evidence type="ECO:0000256" key="10">
    <source>
        <dbReference type="SAM" id="MobiDB-lite"/>
    </source>
</evidence>
<dbReference type="PROSITE" id="PS51450">
    <property type="entry name" value="LRR"/>
    <property type="match status" value="3"/>
</dbReference>
<proteinExistence type="inferred from homology"/>
<dbReference type="Proteomes" id="UP000215902">
    <property type="component" value="Unassembled WGS sequence"/>
</dbReference>
<dbReference type="SMART" id="SM00365">
    <property type="entry name" value="LRR_SD22"/>
    <property type="match status" value="4"/>
</dbReference>
<keyword evidence="4" id="KW-0433">Leucine-rich repeat</keyword>
<evidence type="ECO:0000256" key="6">
    <source>
        <dbReference type="ARBA" id="ARBA00023054"/>
    </source>
</evidence>
<evidence type="ECO:0000256" key="9">
    <source>
        <dbReference type="ARBA" id="ARBA00049982"/>
    </source>
</evidence>
<comment type="similarity">
    <text evidence="9">Belongs to the tilB family.</text>
</comment>
<protein>
    <recommendedName>
        <fullName evidence="11">U2A'/phosphoprotein 32 family A C-terminal domain-containing protein</fullName>
    </recommendedName>
</protein>
<evidence type="ECO:0000313" key="12">
    <source>
        <dbReference type="EMBL" id="PAA55103.1"/>
    </source>
</evidence>
<keyword evidence="3" id="KW-0963">Cytoplasm</keyword>
<name>A0A267E0M1_9PLAT</name>
<evidence type="ECO:0000256" key="2">
    <source>
        <dbReference type="ARBA" id="ARBA00004496"/>
    </source>
</evidence>
<gene>
    <name evidence="12" type="ORF">BOX15_Mlig001277g1</name>
</gene>
<dbReference type="GO" id="GO:0005737">
    <property type="term" value="C:cytoplasm"/>
    <property type="evidence" value="ECO:0007669"/>
    <property type="project" value="UniProtKB-SubCell"/>
</dbReference>
<evidence type="ECO:0000256" key="1">
    <source>
        <dbReference type="ARBA" id="ARBA00004138"/>
    </source>
</evidence>
<dbReference type="InterPro" id="IPR001611">
    <property type="entry name" value="Leu-rich_rpt"/>
</dbReference>
<keyword evidence="8" id="KW-0966">Cell projection</keyword>
<feature type="domain" description="U2A'/phosphoprotein 32 family A C-terminal" evidence="11">
    <location>
        <begin position="135"/>
        <end position="153"/>
    </location>
</feature>
<evidence type="ECO:0000256" key="7">
    <source>
        <dbReference type="ARBA" id="ARBA00023069"/>
    </source>
</evidence>
<dbReference type="STRING" id="282301.A0A267E0M1"/>
<dbReference type="InterPro" id="IPR032675">
    <property type="entry name" value="LRR_dom_sf"/>
</dbReference>
<keyword evidence="7" id="KW-0969">Cilium</keyword>
<evidence type="ECO:0000256" key="4">
    <source>
        <dbReference type="ARBA" id="ARBA00022614"/>
    </source>
</evidence>
<evidence type="ECO:0000256" key="5">
    <source>
        <dbReference type="ARBA" id="ARBA00022737"/>
    </source>
</evidence>
<feature type="region of interest" description="Disordered" evidence="10">
    <location>
        <begin position="232"/>
        <end position="260"/>
    </location>
</feature>
<dbReference type="SMART" id="SM00446">
    <property type="entry name" value="LRRcap"/>
    <property type="match status" value="1"/>
</dbReference>
<dbReference type="FunFam" id="3.80.10.10:FF:000052">
    <property type="entry name" value="Leucine rich repeat containing 6"/>
    <property type="match status" value="1"/>
</dbReference>
<feature type="compositionally biased region" description="Basic and acidic residues" evidence="10">
    <location>
        <begin position="232"/>
        <end position="249"/>
    </location>
</feature>
<dbReference type="PANTHER" id="PTHR18849:SF0">
    <property type="entry name" value="CILIA- AND FLAGELLA-ASSOCIATED PROTEIN 410-RELATED"/>
    <property type="match status" value="1"/>
</dbReference>
<sequence length="443" mass="50204">VLNKLFHMVQITEDLVRRRAEHNECQISTLEELSLHQQDIEKIEHLDKWCRDLKILYLQSNLIGKIENVGRLKKLEYLNLALNNIERVENLEGCESLAKLDLTVNFIGDILSLASLTGLVNLRELYLTGNPCAQFESYRDFVICTLPQLKYLDGEEISRSERIKAEQNYPFIYERTRQAQADWARQREVERQEAAERQREREKLKAAGAGLDEQFMQEKVPYTPESRIETHEFMQEKRRRENPEPEKPAPKQHPLFFPDGRPYNINESKLDFTLTDDEENNAYILDVAVFKHMDTSLIDCDVQPQYIRVTVKGRLLQLALPGEVRTDESSAVRSATTGHLLVTMPKAHGEPLRKSAASAAVAKPAAAVPPTTKTESQPRHAYLEVDESSRRGVVDLRVVPPEADKVSGGKNGGGFAGRSTAKTAVERPNSPGFVDDPDVPPLI</sequence>
<dbReference type="Pfam" id="PF14580">
    <property type="entry name" value="LRR_9"/>
    <property type="match status" value="1"/>
</dbReference>
<reference evidence="12 13" key="1">
    <citation type="submission" date="2017-06" db="EMBL/GenBank/DDBJ databases">
        <title>A platform for efficient transgenesis in Macrostomum lignano, a flatworm model organism for stem cell research.</title>
        <authorList>
            <person name="Berezikov E."/>
        </authorList>
    </citation>
    <scope>NUCLEOTIDE SEQUENCE [LARGE SCALE GENOMIC DNA]</scope>
    <source>
        <strain evidence="12">DV1</strain>
        <tissue evidence="12">Whole organism</tissue>
    </source>
</reference>
<dbReference type="PANTHER" id="PTHR18849">
    <property type="entry name" value="LEUCINE RICH REPEAT PROTEIN"/>
    <property type="match status" value="1"/>
</dbReference>
<evidence type="ECO:0000313" key="13">
    <source>
        <dbReference type="Proteomes" id="UP000215902"/>
    </source>
</evidence>
<dbReference type="OrthoDB" id="10250990at2759"/>
<feature type="region of interest" description="Disordered" evidence="10">
    <location>
        <begin position="399"/>
        <end position="443"/>
    </location>
</feature>
<dbReference type="InterPro" id="IPR056496">
    <property type="entry name" value="CS_DNAAF11_C"/>
</dbReference>
<feature type="non-terminal residue" evidence="12">
    <location>
        <position position="1"/>
    </location>
</feature>
<dbReference type="GO" id="GO:0036158">
    <property type="term" value="P:outer dynein arm assembly"/>
    <property type="evidence" value="ECO:0007669"/>
    <property type="project" value="TreeGrafter"/>
</dbReference>
<accession>A0A267E0M1</accession>
<evidence type="ECO:0000256" key="8">
    <source>
        <dbReference type="ARBA" id="ARBA00023273"/>
    </source>
</evidence>
<organism evidence="12 13">
    <name type="scientific">Macrostomum lignano</name>
    <dbReference type="NCBI Taxonomy" id="282301"/>
    <lineage>
        <taxon>Eukaryota</taxon>
        <taxon>Metazoa</taxon>
        <taxon>Spiralia</taxon>
        <taxon>Lophotrochozoa</taxon>
        <taxon>Platyhelminthes</taxon>
        <taxon>Rhabditophora</taxon>
        <taxon>Macrostomorpha</taxon>
        <taxon>Macrostomida</taxon>
        <taxon>Macrostomidae</taxon>
        <taxon>Macrostomum</taxon>
    </lineage>
</organism>
<dbReference type="InterPro" id="IPR003603">
    <property type="entry name" value="U2A'_phosphoprotein32A_C"/>
</dbReference>
<dbReference type="SUPFAM" id="SSF52058">
    <property type="entry name" value="L domain-like"/>
    <property type="match status" value="1"/>
</dbReference>
<keyword evidence="6" id="KW-0175">Coiled coil</keyword>
<dbReference type="EMBL" id="NIVC01002811">
    <property type="protein sequence ID" value="PAA55103.1"/>
    <property type="molecule type" value="Genomic_DNA"/>
</dbReference>
<evidence type="ECO:0000256" key="3">
    <source>
        <dbReference type="ARBA" id="ARBA00022490"/>
    </source>
</evidence>
<comment type="caution">
    <text evidence="12">The sequence shown here is derived from an EMBL/GenBank/DDBJ whole genome shotgun (WGS) entry which is preliminary data.</text>
</comment>
<dbReference type="AlphaFoldDB" id="A0A267E0M1"/>